<dbReference type="InterPro" id="IPR021333">
    <property type="entry name" value="DUF2946"/>
</dbReference>
<keyword evidence="2" id="KW-1185">Reference proteome</keyword>
<gene>
    <name evidence="1" type="ORF">VR7878_00847</name>
</gene>
<reference evidence="2" key="1">
    <citation type="submission" date="2017-02" db="EMBL/GenBank/DDBJ databases">
        <authorList>
            <person name="Rodrigo-Torres L."/>
            <person name="Arahal R.D."/>
            <person name="Lucena T."/>
        </authorList>
    </citation>
    <scope>NUCLEOTIDE SEQUENCE [LARGE SCALE GENOMIC DNA]</scope>
    <source>
        <strain evidence="2">CECT 7878</strain>
    </source>
</reference>
<evidence type="ECO:0000313" key="1">
    <source>
        <dbReference type="EMBL" id="SJN54609.1"/>
    </source>
</evidence>
<accession>A0A1R4LDV8</accession>
<sequence length="142" mass="15706">MAWFGLFAMLIIYIAPLLSQTIMISQAAVISKTAVISKAAGMPKTVAVQSASHHHKHFSQPLATYPTTVTHQDAHTLHHAWCGYCSLLLHMSGLAQTSLQLVSHHAVLVWIYVTIQPFLFRCGWCKNQLPRAPPITLLHSSI</sequence>
<dbReference type="Proteomes" id="UP000188276">
    <property type="component" value="Unassembled WGS sequence"/>
</dbReference>
<dbReference type="AlphaFoldDB" id="A0A1R4LDV8"/>
<organism evidence="1 2">
    <name type="scientific">Vibrio ruber (strain DSM 16370 / JCM 11486 / BCRC 17186 / CECT 7878 / LMG 23124 / VR1)</name>
    <dbReference type="NCBI Taxonomy" id="1123498"/>
    <lineage>
        <taxon>Bacteria</taxon>
        <taxon>Pseudomonadati</taxon>
        <taxon>Pseudomonadota</taxon>
        <taxon>Gammaproteobacteria</taxon>
        <taxon>Vibrionales</taxon>
        <taxon>Vibrionaceae</taxon>
        <taxon>Vibrio</taxon>
    </lineage>
</organism>
<proteinExistence type="predicted"/>
<dbReference type="EMBL" id="FULE01000014">
    <property type="protein sequence ID" value="SJN54609.1"/>
    <property type="molecule type" value="Genomic_DNA"/>
</dbReference>
<evidence type="ECO:0008006" key="3">
    <source>
        <dbReference type="Google" id="ProtNLM"/>
    </source>
</evidence>
<protein>
    <recommendedName>
        <fullName evidence="3">DUF2946 domain-containing protein</fullName>
    </recommendedName>
</protein>
<dbReference type="Pfam" id="PF11162">
    <property type="entry name" value="DUF2946"/>
    <property type="match status" value="1"/>
</dbReference>
<evidence type="ECO:0000313" key="2">
    <source>
        <dbReference type="Proteomes" id="UP000188276"/>
    </source>
</evidence>
<name>A0A1R4LDV8_VIBR1</name>